<evidence type="ECO:0000313" key="3">
    <source>
        <dbReference type="Proteomes" id="UP000681340"/>
    </source>
</evidence>
<keyword evidence="3" id="KW-1185">Reference proteome</keyword>
<evidence type="ECO:0000313" key="2">
    <source>
        <dbReference type="EMBL" id="GIM64012.1"/>
    </source>
</evidence>
<gene>
    <name evidence="2" type="ORF">Aau02nite_07810</name>
</gene>
<name>A0A919S4Y8_9ACTN</name>
<sequence>MSTTPTPPVESALAVAAPTPANVPTHNTVPSADQPRKRPNGIRATPATIGTIAWMTATKRTATSAGAPRSRR</sequence>
<protein>
    <submittedName>
        <fullName evidence="2">Uncharacterized protein</fullName>
    </submittedName>
</protein>
<organism evidence="2 3">
    <name type="scientific">Actinoplanes auranticolor</name>
    <dbReference type="NCBI Taxonomy" id="47988"/>
    <lineage>
        <taxon>Bacteria</taxon>
        <taxon>Bacillati</taxon>
        <taxon>Actinomycetota</taxon>
        <taxon>Actinomycetes</taxon>
        <taxon>Micromonosporales</taxon>
        <taxon>Micromonosporaceae</taxon>
        <taxon>Actinoplanes</taxon>
    </lineage>
</organism>
<evidence type="ECO:0000256" key="1">
    <source>
        <dbReference type="SAM" id="MobiDB-lite"/>
    </source>
</evidence>
<dbReference type="AlphaFoldDB" id="A0A919S4Y8"/>
<accession>A0A919S4Y8</accession>
<dbReference type="Proteomes" id="UP000681340">
    <property type="component" value="Unassembled WGS sequence"/>
</dbReference>
<comment type="caution">
    <text evidence="2">The sequence shown here is derived from an EMBL/GenBank/DDBJ whole genome shotgun (WGS) entry which is preliminary data.</text>
</comment>
<feature type="region of interest" description="Disordered" evidence="1">
    <location>
        <begin position="1"/>
        <end position="49"/>
    </location>
</feature>
<dbReference type="EMBL" id="BOQL01000006">
    <property type="protein sequence ID" value="GIM64012.1"/>
    <property type="molecule type" value="Genomic_DNA"/>
</dbReference>
<feature type="compositionally biased region" description="Low complexity" evidence="1">
    <location>
        <begin position="14"/>
        <end position="30"/>
    </location>
</feature>
<proteinExistence type="predicted"/>
<reference evidence="2" key="1">
    <citation type="submission" date="2021-03" db="EMBL/GenBank/DDBJ databases">
        <title>Whole genome shotgun sequence of Actinoplanes auranticolor NBRC 12245.</title>
        <authorList>
            <person name="Komaki H."/>
            <person name="Tamura T."/>
        </authorList>
    </citation>
    <scope>NUCLEOTIDE SEQUENCE</scope>
    <source>
        <strain evidence="2">NBRC 12245</strain>
    </source>
</reference>